<dbReference type="InterPro" id="IPR031632">
    <property type="entry name" value="SVIP"/>
</dbReference>
<feature type="compositionally biased region" description="Basic and acidic residues" evidence="4">
    <location>
        <begin position="1"/>
        <end position="11"/>
    </location>
</feature>
<organism evidence="5 6">
    <name type="scientific">Lachancea fermentati</name>
    <name type="common">Zygosaccharomyces fermentati</name>
    <dbReference type="NCBI Taxonomy" id="4955"/>
    <lineage>
        <taxon>Eukaryota</taxon>
        <taxon>Fungi</taxon>
        <taxon>Dikarya</taxon>
        <taxon>Ascomycota</taxon>
        <taxon>Saccharomycotina</taxon>
        <taxon>Saccharomycetes</taxon>
        <taxon>Saccharomycetales</taxon>
        <taxon>Saccharomycetaceae</taxon>
        <taxon>Lachancea</taxon>
    </lineage>
</organism>
<feature type="compositionally biased region" description="Polar residues" evidence="4">
    <location>
        <begin position="49"/>
        <end position="60"/>
    </location>
</feature>
<proteinExistence type="predicted"/>
<dbReference type="OMA" id="TSKPHIR"/>
<feature type="region of interest" description="Disordered" evidence="4">
    <location>
        <begin position="1"/>
        <end position="125"/>
    </location>
</feature>
<dbReference type="OrthoDB" id="4036141at2759"/>
<feature type="compositionally biased region" description="Polar residues" evidence="4">
    <location>
        <begin position="13"/>
        <end position="22"/>
    </location>
</feature>
<evidence type="ECO:0000256" key="2">
    <source>
        <dbReference type="ARBA" id="ARBA00023139"/>
    </source>
</evidence>
<keyword evidence="6" id="KW-1185">Reference proteome</keyword>
<reference evidence="5 6" key="1">
    <citation type="submission" date="2016-03" db="EMBL/GenBank/DDBJ databases">
        <authorList>
            <person name="Devillers H."/>
        </authorList>
    </citation>
    <scope>NUCLEOTIDE SEQUENCE [LARGE SCALE GENOMIC DNA]</scope>
    <source>
        <strain evidence="5">CBS 6772</strain>
    </source>
</reference>
<evidence type="ECO:0000313" key="6">
    <source>
        <dbReference type="Proteomes" id="UP000190831"/>
    </source>
</evidence>
<gene>
    <name evidence="5" type="ORF">LAFE_0C06260G</name>
</gene>
<name>A0A1G4M9J3_LACFM</name>
<dbReference type="EMBL" id="LT598485">
    <property type="protein sequence ID" value="SCW00532.1"/>
    <property type="molecule type" value="Genomic_DNA"/>
</dbReference>
<dbReference type="Pfam" id="PF15811">
    <property type="entry name" value="SVIP"/>
    <property type="match status" value="1"/>
</dbReference>
<keyword evidence="2" id="KW-0564">Palmitate</keyword>
<keyword evidence="1" id="KW-0519">Myristate</keyword>
<sequence>MGLCASKEDHAVSSGTTKTTQPLKKERVTRRAPISVSKAQAKDTKKRTTSSAGHVLSSEQAHTEMPAKSAAGKAAAERFEQSQKQSTQGELGKKLAKERAKSRNAHLKESAEQRQQERNEPLVFD</sequence>
<dbReference type="AlphaFoldDB" id="A0A1G4M9J3"/>
<protein>
    <submittedName>
        <fullName evidence="5">LAFE_0C06260g1_1</fullName>
    </submittedName>
</protein>
<evidence type="ECO:0000256" key="4">
    <source>
        <dbReference type="SAM" id="MobiDB-lite"/>
    </source>
</evidence>
<evidence type="ECO:0000256" key="3">
    <source>
        <dbReference type="ARBA" id="ARBA00023288"/>
    </source>
</evidence>
<accession>A0A1G4M9J3</accession>
<dbReference type="Proteomes" id="UP000190831">
    <property type="component" value="Chromosome C"/>
</dbReference>
<feature type="compositionally biased region" description="Basic and acidic residues" evidence="4">
    <location>
        <begin position="91"/>
        <end position="125"/>
    </location>
</feature>
<evidence type="ECO:0000313" key="5">
    <source>
        <dbReference type="EMBL" id="SCW00532.1"/>
    </source>
</evidence>
<evidence type="ECO:0000256" key="1">
    <source>
        <dbReference type="ARBA" id="ARBA00022707"/>
    </source>
</evidence>
<keyword evidence="3" id="KW-0449">Lipoprotein</keyword>